<evidence type="ECO:0000313" key="6">
    <source>
        <dbReference type="EMBL" id="MBA2896919.1"/>
    </source>
</evidence>
<comment type="caution">
    <text evidence="6">The sequence shown here is derived from an EMBL/GenBank/DDBJ whole genome shotgun (WGS) entry which is preliminary data.</text>
</comment>
<dbReference type="GO" id="GO:0016020">
    <property type="term" value="C:membrane"/>
    <property type="evidence" value="ECO:0007669"/>
    <property type="project" value="UniProtKB-SubCell"/>
</dbReference>
<feature type="chain" id="PRO_5030903353" description="Metalloprotease" evidence="5">
    <location>
        <begin position="24"/>
        <end position="251"/>
    </location>
</feature>
<dbReference type="PANTHER" id="PTHR30168">
    <property type="entry name" value="PUTATIVE MEMBRANE PROTEIN YPFJ"/>
    <property type="match status" value="1"/>
</dbReference>
<evidence type="ECO:0000256" key="2">
    <source>
        <dbReference type="ARBA" id="ARBA00022692"/>
    </source>
</evidence>
<dbReference type="AlphaFoldDB" id="A0A7W0HV63"/>
<proteinExistence type="predicted"/>
<dbReference type="InterPro" id="IPR007343">
    <property type="entry name" value="Uncharacterised_pept_Zn_put"/>
</dbReference>
<dbReference type="Pfam" id="PF04228">
    <property type="entry name" value="Zn_peptidase"/>
    <property type="match status" value="1"/>
</dbReference>
<evidence type="ECO:0000313" key="7">
    <source>
        <dbReference type="Proteomes" id="UP000530928"/>
    </source>
</evidence>
<sequence>MRLPAIAALSCVFVLAFTSPAAAYPINEPELTGNALYSYGPLPESDCAEKPVDPNNVSAAKNYLRGLFSCLDSTWGQYLAANGAESDPIKVVFVKKMPRKWCGSATGSANSSYRYCDETKTVMFKLGSSWLDYPEDLWLFHMAATAYGFHVQNLVGITHAYDRAPYKGKAELNEQIRRHSLQSDCLSGAFLKSIWPLKGRDSGDLAELYDLFESDPEYGKARSQRYWVREGFANADPGDCNTWSASSTKVA</sequence>
<evidence type="ECO:0000256" key="3">
    <source>
        <dbReference type="ARBA" id="ARBA00022989"/>
    </source>
</evidence>
<reference evidence="6 7" key="1">
    <citation type="submission" date="2020-07" db="EMBL/GenBank/DDBJ databases">
        <title>Genomic Encyclopedia of Type Strains, Phase IV (KMG-IV): sequencing the most valuable type-strain genomes for metagenomic binning, comparative biology and taxonomic classification.</title>
        <authorList>
            <person name="Goeker M."/>
        </authorList>
    </citation>
    <scope>NUCLEOTIDE SEQUENCE [LARGE SCALE GENOMIC DNA]</scope>
    <source>
        <strain evidence="6 7">DSM 45533</strain>
    </source>
</reference>
<feature type="signal peptide" evidence="5">
    <location>
        <begin position="1"/>
        <end position="23"/>
    </location>
</feature>
<keyword evidence="3" id="KW-1133">Transmembrane helix</keyword>
<dbReference type="Proteomes" id="UP000530928">
    <property type="component" value="Unassembled WGS sequence"/>
</dbReference>
<name>A0A7W0HV63_9ACTN</name>
<keyword evidence="7" id="KW-1185">Reference proteome</keyword>
<accession>A0A7W0HV63</accession>
<comment type="subcellular location">
    <subcellularLocation>
        <location evidence="1">Membrane</location>
        <topology evidence="1">Single-pass membrane protein</topology>
    </subcellularLocation>
</comment>
<keyword evidence="4" id="KW-0472">Membrane</keyword>
<evidence type="ECO:0008006" key="8">
    <source>
        <dbReference type="Google" id="ProtNLM"/>
    </source>
</evidence>
<evidence type="ECO:0000256" key="4">
    <source>
        <dbReference type="ARBA" id="ARBA00023136"/>
    </source>
</evidence>
<dbReference type="RefSeq" id="WP_181615601.1">
    <property type="nucleotide sequence ID" value="NZ_BAABAM010000008.1"/>
</dbReference>
<evidence type="ECO:0000256" key="5">
    <source>
        <dbReference type="SAM" id="SignalP"/>
    </source>
</evidence>
<gene>
    <name evidence="6" type="ORF">HNR30_008310</name>
</gene>
<dbReference type="PANTHER" id="PTHR30168:SF0">
    <property type="entry name" value="INNER MEMBRANE PROTEIN"/>
    <property type="match status" value="1"/>
</dbReference>
<evidence type="ECO:0000256" key="1">
    <source>
        <dbReference type="ARBA" id="ARBA00004167"/>
    </source>
</evidence>
<keyword evidence="2" id="KW-0812">Transmembrane</keyword>
<dbReference type="EMBL" id="JACDUR010000009">
    <property type="protein sequence ID" value="MBA2896919.1"/>
    <property type="molecule type" value="Genomic_DNA"/>
</dbReference>
<protein>
    <recommendedName>
        <fullName evidence="8">Metalloprotease</fullName>
    </recommendedName>
</protein>
<keyword evidence="5" id="KW-0732">Signal</keyword>
<organism evidence="6 7">
    <name type="scientific">Nonomuraea soli</name>
    <dbReference type="NCBI Taxonomy" id="1032476"/>
    <lineage>
        <taxon>Bacteria</taxon>
        <taxon>Bacillati</taxon>
        <taxon>Actinomycetota</taxon>
        <taxon>Actinomycetes</taxon>
        <taxon>Streptosporangiales</taxon>
        <taxon>Streptosporangiaceae</taxon>
        <taxon>Nonomuraea</taxon>
    </lineage>
</organism>